<evidence type="ECO:0000256" key="2">
    <source>
        <dbReference type="SAM" id="SignalP"/>
    </source>
</evidence>
<sequence>MKNLTIKKIAFGLLLAGYASSSAFAASFNATTNKAIEGNAPVLSKTNGDADHTVSVTFTTDKNGSNPVAANDNVQVGNYMKISYNLLDKDGDKDNGNIKESLTVYAKINGNWKTFSADDLGATFTADENANGRQSGSITIEISDKFAGAEQVGFRLQERTEFGLPNDNQWINVSDVWSSADPEVTTDGKEPTQPPSSDAGPGDKAPGIGPIIGSTFKLGIFKLGANGQLDYEQDYATADVNPKYGDQFVAVVWNDANNDGKFDKDNEPEFTSGYSFKWTLVGDNDGVVATSDELATVSTNRKGEGDTIYLGSNSANHNSIYNTSYTAGAQGYRLKVETK</sequence>
<name>A0A242NHI6_9GAMM</name>
<dbReference type="Pfam" id="PF17963">
    <property type="entry name" value="Big_9"/>
    <property type="match status" value="1"/>
</dbReference>
<dbReference type="Proteomes" id="UP000194800">
    <property type="component" value="Unassembled WGS sequence"/>
</dbReference>
<feature type="chain" id="PRO_5011310052" evidence="2">
    <location>
        <begin position="26"/>
        <end position="339"/>
    </location>
</feature>
<dbReference type="AlphaFoldDB" id="A0A242NHI6"/>
<comment type="caution">
    <text evidence="3">The sequence shown here is derived from an EMBL/GenBank/DDBJ whole genome shotgun (WGS) entry which is preliminary data.</text>
</comment>
<evidence type="ECO:0000313" key="6">
    <source>
        <dbReference type="Proteomes" id="UP000194977"/>
    </source>
</evidence>
<keyword evidence="5" id="KW-1185">Reference proteome</keyword>
<protein>
    <submittedName>
        <fullName evidence="3">Uncharacterized protein</fullName>
    </submittedName>
</protein>
<organism evidence="3 6">
    <name type="scientific">Gilliamella apicola</name>
    <dbReference type="NCBI Taxonomy" id="1196095"/>
    <lineage>
        <taxon>Bacteria</taxon>
        <taxon>Pseudomonadati</taxon>
        <taxon>Pseudomonadota</taxon>
        <taxon>Gammaproteobacteria</taxon>
        <taxon>Orbales</taxon>
        <taxon>Orbaceae</taxon>
        <taxon>Gilliamella</taxon>
    </lineage>
</organism>
<accession>A0A242NHI6</accession>
<proteinExistence type="predicted"/>
<dbReference type="OrthoDB" id="7063162at2"/>
<dbReference type="EMBL" id="NART01000006">
    <property type="protein sequence ID" value="OTQ11362.1"/>
    <property type="molecule type" value="Genomic_DNA"/>
</dbReference>
<evidence type="ECO:0000256" key="1">
    <source>
        <dbReference type="SAM" id="MobiDB-lite"/>
    </source>
</evidence>
<dbReference type="RefSeq" id="WP_086272401.1">
    <property type="nucleotide sequence ID" value="NZ_MZNE01000014.1"/>
</dbReference>
<evidence type="ECO:0000313" key="3">
    <source>
        <dbReference type="EMBL" id="OTP99491.1"/>
    </source>
</evidence>
<gene>
    <name evidence="4" type="ORF">B6C91_02385</name>
    <name evidence="3" type="ORF">B6D08_07360</name>
</gene>
<evidence type="ECO:0000313" key="4">
    <source>
        <dbReference type="EMBL" id="OTQ11362.1"/>
    </source>
</evidence>
<feature type="signal peptide" evidence="2">
    <location>
        <begin position="1"/>
        <end position="25"/>
    </location>
</feature>
<dbReference type="Proteomes" id="UP000194977">
    <property type="component" value="Unassembled WGS sequence"/>
</dbReference>
<dbReference type="EMBL" id="NARP01000016">
    <property type="protein sequence ID" value="OTP99491.1"/>
    <property type="molecule type" value="Genomic_DNA"/>
</dbReference>
<keyword evidence="2" id="KW-0732">Signal</keyword>
<feature type="region of interest" description="Disordered" evidence="1">
    <location>
        <begin position="180"/>
        <end position="208"/>
    </location>
</feature>
<evidence type="ECO:0000313" key="5">
    <source>
        <dbReference type="Proteomes" id="UP000194800"/>
    </source>
</evidence>
<reference evidence="5 6" key="1">
    <citation type="submission" date="2017-03" db="EMBL/GenBank/DDBJ databases">
        <title>Comparative genomics of honeybee gut symbionts reveal geographically distinct and subgroup specific antibiotic resistance.</title>
        <authorList>
            <person name="Ludvigsen J."/>
            <person name="Porcellato D."/>
            <person name="Labee-Lund T.M."/>
            <person name="Amdam G.V."/>
            <person name="Rudi K."/>
        </authorList>
    </citation>
    <scope>NUCLEOTIDE SEQUENCE [LARGE SCALE GENOMIC DNA]</scope>
    <source>
        <strain evidence="3 6">A-7-12</strain>
        <strain evidence="4 5">A-9-12</strain>
    </source>
</reference>